<dbReference type="Pfam" id="PF07282">
    <property type="entry name" value="Cas12f1-like_TNB"/>
    <property type="match status" value="1"/>
</dbReference>
<evidence type="ECO:0000313" key="9">
    <source>
        <dbReference type="Proteomes" id="UP000377595"/>
    </source>
</evidence>
<comment type="caution">
    <text evidence="8">The sequence shown here is derived from an EMBL/GenBank/DDBJ whole genome shotgun (WGS) entry which is preliminary data.</text>
</comment>
<protein>
    <submittedName>
        <fullName evidence="8">Transposase</fullName>
    </submittedName>
</protein>
<keyword evidence="3" id="KW-0238">DNA-binding</keyword>
<dbReference type="RefSeq" id="WP_155350058.1">
    <property type="nucleotide sequence ID" value="NZ_BAAAHM010000014.1"/>
</dbReference>
<dbReference type="Proteomes" id="UP000377595">
    <property type="component" value="Unassembled WGS sequence"/>
</dbReference>
<reference evidence="8 9" key="1">
    <citation type="submission" date="2019-10" db="EMBL/GenBank/DDBJ databases">
        <title>Whole genome shotgun sequence of Acrocarpospora pleiomorpha NBRC 16267.</title>
        <authorList>
            <person name="Ichikawa N."/>
            <person name="Kimura A."/>
            <person name="Kitahashi Y."/>
            <person name="Komaki H."/>
            <person name="Oguchi A."/>
        </authorList>
    </citation>
    <scope>NUCLEOTIDE SEQUENCE [LARGE SCALE GENOMIC DNA]</scope>
    <source>
        <strain evidence="8 9">NBRC 16267</strain>
    </source>
</reference>
<dbReference type="OrthoDB" id="6230307at2"/>
<feature type="domain" description="Probable transposase IS891/IS1136/IS1341" evidence="6">
    <location>
        <begin position="185"/>
        <end position="303"/>
    </location>
</feature>
<evidence type="ECO:0000256" key="4">
    <source>
        <dbReference type="ARBA" id="ARBA00023172"/>
    </source>
</evidence>
<keyword evidence="4" id="KW-0233">DNA recombination</keyword>
<dbReference type="NCBIfam" id="NF040570">
    <property type="entry name" value="guided_TnpB"/>
    <property type="match status" value="1"/>
</dbReference>
<evidence type="ECO:0000256" key="1">
    <source>
        <dbReference type="ARBA" id="ARBA00008761"/>
    </source>
</evidence>
<feature type="compositionally biased region" description="Basic residues" evidence="5">
    <location>
        <begin position="238"/>
        <end position="250"/>
    </location>
</feature>
<evidence type="ECO:0000256" key="5">
    <source>
        <dbReference type="SAM" id="MobiDB-lite"/>
    </source>
</evidence>
<organism evidence="8 9">
    <name type="scientific">Acrocarpospora pleiomorpha</name>
    <dbReference type="NCBI Taxonomy" id="90975"/>
    <lineage>
        <taxon>Bacteria</taxon>
        <taxon>Bacillati</taxon>
        <taxon>Actinomycetota</taxon>
        <taxon>Actinomycetes</taxon>
        <taxon>Streptosporangiales</taxon>
        <taxon>Streptosporangiaceae</taxon>
        <taxon>Acrocarpospora</taxon>
    </lineage>
</organism>
<feature type="region of interest" description="Disordered" evidence="5">
    <location>
        <begin position="217"/>
        <end position="256"/>
    </location>
</feature>
<feature type="compositionally biased region" description="Basic and acidic residues" evidence="5">
    <location>
        <begin position="217"/>
        <end position="237"/>
    </location>
</feature>
<dbReference type="InterPro" id="IPR001959">
    <property type="entry name" value="Transposase"/>
</dbReference>
<evidence type="ECO:0000313" key="8">
    <source>
        <dbReference type="EMBL" id="GES25274.1"/>
    </source>
</evidence>
<feature type="domain" description="Cas12f1-like TNB" evidence="7">
    <location>
        <begin position="330"/>
        <end position="397"/>
    </location>
</feature>
<dbReference type="Pfam" id="PF01385">
    <property type="entry name" value="OrfB_IS605"/>
    <property type="match status" value="1"/>
</dbReference>
<dbReference type="EMBL" id="BLAF01000065">
    <property type="protein sequence ID" value="GES25274.1"/>
    <property type="molecule type" value="Genomic_DNA"/>
</dbReference>
<dbReference type="GO" id="GO:0003677">
    <property type="term" value="F:DNA binding"/>
    <property type="evidence" value="ECO:0007669"/>
    <property type="project" value="UniProtKB-KW"/>
</dbReference>
<keyword evidence="9" id="KW-1185">Reference proteome</keyword>
<comment type="similarity">
    <text evidence="1">In the C-terminal section; belongs to the transposase 35 family.</text>
</comment>
<dbReference type="GO" id="GO:0032196">
    <property type="term" value="P:transposition"/>
    <property type="evidence" value="ECO:0007669"/>
    <property type="project" value="UniProtKB-KW"/>
</dbReference>
<gene>
    <name evidence="8" type="primary">ydcM</name>
    <name evidence="8" type="ORF">Aple_081730</name>
</gene>
<evidence type="ECO:0000259" key="7">
    <source>
        <dbReference type="Pfam" id="PF07282"/>
    </source>
</evidence>
<proteinExistence type="inferred from homology"/>
<sequence length="425" mass="46909">MSGQGTVKRQRGHKARLELTRDQSALLDEQASAAITIWNCLHAYWTHFPGRRPTLAQADQAIRQARTDVPFLAALPAQAAQAVLKTYRQAWENFFNPDHPAKRPTFKSKKNRPRLAVDVPQVRNMRILRLSAKWGQVTLPMVGRVRFRWTKDLPGVGKNSPAGKVTGARMVKDAFGWSIVFRTETLVAPASAHQGPRVGIDRGITVALALSDGTMREHGSWLSDGEREHLRRLEKKSARQRTSRPKKTRPSGRERRTYDQIARLRAKAKRRAVDWQHQTTTELAGTFAVIKVEELSILNMVKSAKGTIEAPGRNVAQKAGLNRSISGQAWGRTVTLLEYKTTDRGGQVIKVPAPGTSQTCHRCDHRDPASRNGTVFACVNPACGWVGHADTNAAININNADGSAVSGRGDLGVTRSVKRQPSRAA</sequence>
<dbReference type="InterPro" id="IPR010095">
    <property type="entry name" value="Cas12f1-like_TNB"/>
</dbReference>
<name>A0A5M3XVS1_9ACTN</name>
<keyword evidence="2" id="KW-0815">Transposition</keyword>
<evidence type="ECO:0000256" key="3">
    <source>
        <dbReference type="ARBA" id="ARBA00023125"/>
    </source>
</evidence>
<evidence type="ECO:0000256" key="2">
    <source>
        <dbReference type="ARBA" id="ARBA00022578"/>
    </source>
</evidence>
<accession>A0A5M3XVS1</accession>
<dbReference type="AlphaFoldDB" id="A0A5M3XVS1"/>
<dbReference type="GO" id="GO:0006310">
    <property type="term" value="P:DNA recombination"/>
    <property type="evidence" value="ECO:0007669"/>
    <property type="project" value="UniProtKB-KW"/>
</dbReference>
<evidence type="ECO:0000259" key="6">
    <source>
        <dbReference type="Pfam" id="PF01385"/>
    </source>
</evidence>